<dbReference type="Gene3D" id="1.10.443.10">
    <property type="entry name" value="Intergrase catalytic core"/>
    <property type="match status" value="1"/>
</dbReference>
<feature type="active site" evidence="9">
    <location>
        <position position="256"/>
    </location>
</feature>
<dbReference type="PROSITE" id="PS51900">
    <property type="entry name" value="CB"/>
    <property type="match status" value="1"/>
</dbReference>
<reference evidence="12 13" key="1">
    <citation type="submission" date="2020-12" db="EMBL/GenBank/DDBJ databases">
        <title>FDA dAtabase for Regulatory Grade micrObial Sequences (FDA-ARGOS): Supporting development and validation of Infectious Disease Dx tests.</title>
        <authorList>
            <person name="Sproer C."/>
            <person name="Gronow S."/>
            <person name="Severitt S."/>
            <person name="Schroder I."/>
            <person name="Tallon L."/>
            <person name="Sadzewicz L."/>
            <person name="Zhao X."/>
            <person name="Boylan J."/>
            <person name="Ott S."/>
            <person name="Bowen H."/>
            <person name="Vavikolanu K."/>
            <person name="Mehta A."/>
            <person name="Aluvathingal J."/>
            <person name="Nadendla S."/>
            <person name="Lowell S."/>
            <person name="Myers T."/>
            <person name="Yan Y."/>
            <person name="Sichtig H."/>
        </authorList>
    </citation>
    <scope>NUCLEOTIDE SEQUENCE [LARGE SCALE GENOMIC DNA]</scope>
    <source>
        <strain evidence="12 13">FDAARGOS_985</strain>
    </source>
</reference>
<dbReference type="GO" id="GO:0007059">
    <property type="term" value="P:chromosome segregation"/>
    <property type="evidence" value="ECO:0007669"/>
    <property type="project" value="UniProtKB-UniRule"/>
</dbReference>
<keyword evidence="5 9" id="KW-0229">DNA integration</keyword>
<evidence type="ECO:0000313" key="13">
    <source>
        <dbReference type="Proteomes" id="UP000595220"/>
    </source>
</evidence>
<dbReference type="Proteomes" id="UP000595220">
    <property type="component" value="Chromosome"/>
</dbReference>
<dbReference type="HAMAP" id="MF_01808">
    <property type="entry name" value="Recomb_XerC_XerD"/>
    <property type="match status" value="1"/>
</dbReference>
<dbReference type="NCBIfam" id="NF001399">
    <property type="entry name" value="PRK00283.1"/>
    <property type="match status" value="1"/>
</dbReference>
<evidence type="ECO:0000259" key="10">
    <source>
        <dbReference type="PROSITE" id="PS51898"/>
    </source>
</evidence>
<keyword evidence="8 9" id="KW-0131">Cell cycle</keyword>
<dbReference type="RefSeq" id="WP_083332349.1">
    <property type="nucleotide sequence ID" value="NZ_CP066065.1"/>
</dbReference>
<dbReference type="SUPFAM" id="SSF56349">
    <property type="entry name" value="DNA breaking-rejoining enzymes"/>
    <property type="match status" value="1"/>
</dbReference>
<dbReference type="EMBL" id="CP066065">
    <property type="protein sequence ID" value="QQC44458.1"/>
    <property type="molecule type" value="Genomic_DNA"/>
</dbReference>
<keyword evidence="3 9" id="KW-0132">Cell division</keyword>
<feature type="active site" evidence="9">
    <location>
        <position position="253"/>
    </location>
</feature>
<dbReference type="InterPro" id="IPR011010">
    <property type="entry name" value="DNA_brk_join_enz"/>
</dbReference>
<comment type="similarity">
    <text evidence="9">Belongs to the 'phage' integrase family. XerC subfamily.</text>
</comment>
<evidence type="ECO:0000256" key="8">
    <source>
        <dbReference type="ARBA" id="ARBA00023306"/>
    </source>
</evidence>
<organism evidence="12 13">
    <name type="scientific">Schaalia meyeri</name>
    <dbReference type="NCBI Taxonomy" id="52773"/>
    <lineage>
        <taxon>Bacteria</taxon>
        <taxon>Bacillati</taxon>
        <taxon>Actinomycetota</taxon>
        <taxon>Actinomycetes</taxon>
        <taxon>Actinomycetales</taxon>
        <taxon>Actinomycetaceae</taxon>
        <taxon>Schaalia</taxon>
    </lineage>
</organism>
<keyword evidence="7 9" id="KW-0233">DNA recombination</keyword>
<dbReference type="InterPro" id="IPR013762">
    <property type="entry name" value="Integrase-like_cat_sf"/>
</dbReference>
<dbReference type="GO" id="GO:0051301">
    <property type="term" value="P:cell division"/>
    <property type="evidence" value="ECO:0007669"/>
    <property type="project" value="UniProtKB-KW"/>
</dbReference>
<evidence type="ECO:0000256" key="7">
    <source>
        <dbReference type="ARBA" id="ARBA00023172"/>
    </source>
</evidence>
<feature type="domain" description="Core-binding (CB)" evidence="11">
    <location>
        <begin position="2"/>
        <end position="93"/>
    </location>
</feature>
<dbReference type="PANTHER" id="PTHR30349">
    <property type="entry name" value="PHAGE INTEGRASE-RELATED"/>
    <property type="match status" value="1"/>
</dbReference>
<comment type="subcellular location">
    <subcellularLocation>
        <location evidence="1 9">Cytoplasm</location>
    </subcellularLocation>
</comment>
<dbReference type="SUPFAM" id="SSF47823">
    <property type="entry name" value="lambda integrase-like, N-terminal domain"/>
    <property type="match status" value="1"/>
</dbReference>
<dbReference type="GO" id="GO:0005737">
    <property type="term" value="C:cytoplasm"/>
    <property type="evidence" value="ECO:0007669"/>
    <property type="project" value="UniProtKB-SubCell"/>
</dbReference>
<evidence type="ECO:0000256" key="4">
    <source>
        <dbReference type="ARBA" id="ARBA00022829"/>
    </source>
</evidence>
<dbReference type="GO" id="GO:0003677">
    <property type="term" value="F:DNA binding"/>
    <property type="evidence" value="ECO:0007669"/>
    <property type="project" value="UniProtKB-UniRule"/>
</dbReference>
<feature type="active site" evidence="9">
    <location>
        <position position="181"/>
    </location>
</feature>
<dbReference type="Pfam" id="PF02899">
    <property type="entry name" value="Phage_int_SAM_1"/>
    <property type="match status" value="1"/>
</dbReference>
<dbReference type="Pfam" id="PF00589">
    <property type="entry name" value="Phage_integrase"/>
    <property type="match status" value="1"/>
</dbReference>
<keyword evidence="6 9" id="KW-0238">DNA-binding</keyword>
<dbReference type="AlphaFoldDB" id="A0AAP9Y7W6"/>
<dbReference type="CDD" id="cd00798">
    <property type="entry name" value="INT_XerDC_C"/>
    <property type="match status" value="1"/>
</dbReference>
<feature type="active site" evidence="9">
    <location>
        <position position="155"/>
    </location>
</feature>
<dbReference type="PANTHER" id="PTHR30349:SF81">
    <property type="entry name" value="TYROSINE RECOMBINASE XERC"/>
    <property type="match status" value="1"/>
</dbReference>
<dbReference type="InterPro" id="IPR002104">
    <property type="entry name" value="Integrase_catalytic"/>
</dbReference>
<evidence type="ECO:0000256" key="6">
    <source>
        <dbReference type="ARBA" id="ARBA00023125"/>
    </source>
</evidence>
<dbReference type="Gene3D" id="1.10.150.130">
    <property type="match status" value="1"/>
</dbReference>
<comment type="subunit">
    <text evidence="9">Forms a cyclic heterotetrameric complex composed of two molecules of XerC and two molecules of XerD.</text>
</comment>
<dbReference type="InterPro" id="IPR023009">
    <property type="entry name" value="Tyrosine_recombinase_XerC/XerD"/>
</dbReference>
<evidence type="ECO:0000256" key="9">
    <source>
        <dbReference type="HAMAP-Rule" id="MF_01808"/>
    </source>
</evidence>
<name>A0AAP9Y7W6_9ACTO</name>
<evidence type="ECO:0000256" key="5">
    <source>
        <dbReference type="ARBA" id="ARBA00022908"/>
    </source>
</evidence>
<dbReference type="InterPro" id="IPR010998">
    <property type="entry name" value="Integrase_recombinase_N"/>
</dbReference>
<sequence length="316" mass="33972">MTSMDALVSDWADYLRVEKGVSAHTVSSYRRDATRYVRSMEQRGALSLDEVAGRDIEDYMMRLASGEVSGSPAAASSVARALAAIRGLHRYALNEGVVGTDVTGQLHAPRQGRRLPKALSVGEVGRLLEAAHADDSPVGLRDAALLELLYATGARVSEAVSLSADDLDLAGQMPVARLFGKGRKERIVPVGSFAVDALEAYRVRSRPALAARGRGSSAFFLNSRGAPLSRQSAWTAIRRAAEAAHLVDRVSPHTLRHSFATHLLEGGASVREVQELLGHATVATTQIYTQVTAAALREVFTLSHPRARGTNEIEKR</sequence>
<evidence type="ECO:0000313" key="12">
    <source>
        <dbReference type="EMBL" id="QQC44458.1"/>
    </source>
</evidence>
<keyword evidence="4 9" id="KW-0159">Chromosome partition</keyword>
<dbReference type="GO" id="GO:0009037">
    <property type="term" value="F:tyrosine-based site-specific recombinase activity"/>
    <property type="evidence" value="ECO:0007669"/>
    <property type="project" value="UniProtKB-UniRule"/>
</dbReference>
<protein>
    <recommendedName>
        <fullName evidence="9">Tyrosine recombinase XerC</fullName>
    </recommendedName>
</protein>
<dbReference type="GO" id="GO:0006313">
    <property type="term" value="P:DNA transposition"/>
    <property type="evidence" value="ECO:0007669"/>
    <property type="project" value="UniProtKB-UniRule"/>
</dbReference>
<feature type="active site" evidence="9">
    <location>
        <position position="279"/>
    </location>
</feature>
<dbReference type="InterPro" id="IPR044068">
    <property type="entry name" value="CB"/>
</dbReference>
<evidence type="ECO:0000256" key="3">
    <source>
        <dbReference type="ARBA" id="ARBA00022618"/>
    </source>
</evidence>
<feature type="active site" description="O-(3'-phospho-DNA)-tyrosine intermediate" evidence="9">
    <location>
        <position position="288"/>
    </location>
</feature>
<keyword evidence="13" id="KW-1185">Reference proteome</keyword>
<evidence type="ECO:0000256" key="2">
    <source>
        <dbReference type="ARBA" id="ARBA00022490"/>
    </source>
</evidence>
<accession>A0AAP9Y7W6</accession>
<gene>
    <name evidence="9" type="primary">xerC</name>
    <name evidence="12" type="ORF">I6H42_03425</name>
</gene>
<keyword evidence="2 9" id="KW-0963">Cytoplasm</keyword>
<dbReference type="InterPro" id="IPR050090">
    <property type="entry name" value="Tyrosine_recombinase_XerCD"/>
</dbReference>
<feature type="domain" description="Tyr recombinase" evidence="10">
    <location>
        <begin position="114"/>
        <end position="301"/>
    </location>
</feature>
<proteinExistence type="inferred from homology"/>
<evidence type="ECO:0000256" key="1">
    <source>
        <dbReference type="ARBA" id="ARBA00004496"/>
    </source>
</evidence>
<evidence type="ECO:0000259" key="11">
    <source>
        <dbReference type="PROSITE" id="PS51900"/>
    </source>
</evidence>
<comment type="function">
    <text evidence="9">Site-specific tyrosine recombinase, which acts by catalyzing the cutting and rejoining of the recombining DNA molecules. The XerC-XerD complex is essential to convert dimers of the bacterial chromosome into monomers to permit their segregation at cell division. It also contributes to the segregational stability of plasmids.</text>
</comment>
<dbReference type="InterPro" id="IPR004107">
    <property type="entry name" value="Integrase_SAM-like_N"/>
</dbReference>
<dbReference type="PROSITE" id="PS51898">
    <property type="entry name" value="TYR_RECOMBINASE"/>
    <property type="match status" value="1"/>
</dbReference>